<evidence type="ECO:0000259" key="8">
    <source>
        <dbReference type="Pfam" id="PF07687"/>
    </source>
</evidence>
<proteinExistence type="inferred from homology"/>
<feature type="domain" description="Peptidase M20 dimerisation" evidence="8">
    <location>
        <begin position="177"/>
        <end position="283"/>
    </location>
</feature>
<protein>
    <submittedName>
        <fullName evidence="9">M20 family metallopeptidase</fullName>
    </submittedName>
</protein>
<dbReference type="GO" id="GO:0016787">
    <property type="term" value="F:hydrolase activity"/>
    <property type="evidence" value="ECO:0007669"/>
    <property type="project" value="UniProtKB-KW"/>
</dbReference>
<keyword evidence="5" id="KW-0378">Hydrolase</keyword>
<dbReference type="NCBIfam" id="NF006401">
    <property type="entry name" value="PRK08651.1-4"/>
    <property type="match status" value="1"/>
</dbReference>
<dbReference type="InterPro" id="IPR002933">
    <property type="entry name" value="Peptidase_M20"/>
</dbReference>
<evidence type="ECO:0000256" key="2">
    <source>
        <dbReference type="ARBA" id="ARBA00001947"/>
    </source>
</evidence>
<keyword evidence="6" id="KW-0862">Zinc</keyword>
<sequence>MMDIIKILSNLVSVETINPPGLNYPDMAESLRDLFSDVGLKMSLHEIPEDYLDKNYIYSPSHRGRKRVVLVGRSGPDPKIHFNFHYDVVPAGDQWVSDPFSLRVSGDRAYGRGTADMKGAIVSLYLALSRVKDVSVEVSFVPDEESGGVGSRFLANELHLNPKYMIFGEPSFPNIFIGHFGILRGLIRVKGKQVHASMASTGQNAFLEASRFALRLQDEYSRLFQSAKEGQRPEINLGGYTIGGNSDSLVPGLFSFSFYRTTPPGDRENENVDREIVDRIAKEMGVSYDFEIRSFVPGQRTSLDSKLVKITESCVRKELSFEPSKSVALIRYDAVFFPSSEAVNIGPGEPDQAHIPNESVSIKNIEKTSKIYECIIESF</sequence>
<dbReference type="PANTHER" id="PTHR43808">
    <property type="entry name" value="ACETYLORNITHINE DEACETYLASE"/>
    <property type="match status" value="1"/>
</dbReference>
<evidence type="ECO:0000256" key="7">
    <source>
        <dbReference type="ARBA" id="ARBA00023285"/>
    </source>
</evidence>
<dbReference type="GO" id="GO:0046872">
    <property type="term" value="F:metal ion binding"/>
    <property type="evidence" value="ECO:0007669"/>
    <property type="project" value="UniProtKB-KW"/>
</dbReference>
<evidence type="ECO:0000256" key="4">
    <source>
        <dbReference type="ARBA" id="ARBA00022723"/>
    </source>
</evidence>
<evidence type="ECO:0000313" key="10">
    <source>
        <dbReference type="Proteomes" id="UP000509301"/>
    </source>
</evidence>
<keyword evidence="4" id="KW-0479">Metal-binding</keyword>
<dbReference type="InterPro" id="IPR036264">
    <property type="entry name" value="Bact_exopeptidase_dim_dom"/>
</dbReference>
<reference evidence="9 10" key="1">
    <citation type="submission" date="2020-02" db="EMBL/GenBank/DDBJ databases">
        <title>Comparative genome analysis reveals the metabolism and evolution of the thermophilic archaeal genus Metallosphaera.</title>
        <authorList>
            <person name="Jiang C."/>
        </authorList>
    </citation>
    <scope>NUCLEOTIDE SEQUENCE [LARGE SCALE GENOMIC DNA]</scope>
    <source>
        <strain evidence="9 10">Ric-A</strain>
    </source>
</reference>
<dbReference type="PANTHER" id="PTHR43808:SF32">
    <property type="entry name" value="ARGE_DAPE-RELATED DEACYLASE"/>
    <property type="match status" value="1"/>
</dbReference>
<accession>A0A6N0NWB3</accession>
<comment type="cofactor">
    <cofactor evidence="1">
        <name>Co(2+)</name>
        <dbReference type="ChEBI" id="CHEBI:48828"/>
    </cofactor>
</comment>
<dbReference type="Pfam" id="PF01546">
    <property type="entry name" value="Peptidase_M20"/>
    <property type="match status" value="1"/>
</dbReference>
<comment type="similarity">
    <text evidence="3">Belongs to the peptidase M20A family.</text>
</comment>
<dbReference type="InterPro" id="IPR050072">
    <property type="entry name" value="Peptidase_M20A"/>
</dbReference>
<dbReference type="OrthoDB" id="24854at2157"/>
<dbReference type="EMBL" id="CP049074">
    <property type="protein sequence ID" value="QKR01062.1"/>
    <property type="molecule type" value="Genomic_DNA"/>
</dbReference>
<dbReference type="KEGG" id="mten:GWK48_07295"/>
<dbReference type="InterPro" id="IPR010182">
    <property type="entry name" value="ArgE/DapE"/>
</dbReference>
<evidence type="ECO:0000256" key="6">
    <source>
        <dbReference type="ARBA" id="ARBA00022833"/>
    </source>
</evidence>
<evidence type="ECO:0000313" key="9">
    <source>
        <dbReference type="EMBL" id="QKR01062.1"/>
    </source>
</evidence>
<dbReference type="Gene3D" id="3.40.630.10">
    <property type="entry name" value="Zn peptidases"/>
    <property type="match status" value="2"/>
</dbReference>
<dbReference type="Pfam" id="PF07687">
    <property type="entry name" value="M20_dimer"/>
    <property type="match status" value="1"/>
</dbReference>
<evidence type="ECO:0000256" key="5">
    <source>
        <dbReference type="ARBA" id="ARBA00022801"/>
    </source>
</evidence>
<dbReference type="Proteomes" id="UP000509301">
    <property type="component" value="Chromosome"/>
</dbReference>
<keyword evidence="10" id="KW-1185">Reference proteome</keyword>
<keyword evidence="7" id="KW-0170">Cobalt</keyword>
<dbReference type="SUPFAM" id="SSF55031">
    <property type="entry name" value="Bacterial exopeptidase dimerisation domain"/>
    <property type="match status" value="1"/>
</dbReference>
<dbReference type="InterPro" id="IPR011650">
    <property type="entry name" value="Peptidase_M20_dimer"/>
</dbReference>
<dbReference type="NCBIfam" id="TIGR01910">
    <property type="entry name" value="DapE-ArgE"/>
    <property type="match status" value="1"/>
</dbReference>
<dbReference type="AlphaFoldDB" id="A0A6N0NWB3"/>
<comment type="cofactor">
    <cofactor evidence="2">
        <name>Zn(2+)</name>
        <dbReference type="ChEBI" id="CHEBI:29105"/>
    </cofactor>
</comment>
<gene>
    <name evidence="9" type="ORF">GWK48_07295</name>
</gene>
<evidence type="ECO:0000256" key="3">
    <source>
        <dbReference type="ARBA" id="ARBA00006247"/>
    </source>
</evidence>
<name>A0A6N0NWB3_9CREN</name>
<organism evidence="9 10">
    <name type="scientific">Metallosphaera tengchongensis</name>
    <dbReference type="NCBI Taxonomy" id="1532350"/>
    <lineage>
        <taxon>Archaea</taxon>
        <taxon>Thermoproteota</taxon>
        <taxon>Thermoprotei</taxon>
        <taxon>Sulfolobales</taxon>
        <taxon>Sulfolobaceae</taxon>
        <taxon>Metallosphaera</taxon>
    </lineage>
</organism>
<evidence type="ECO:0000256" key="1">
    <source>
        <dbReference type="ARBA" id="ARBA00001941"/>
    </source>
</evidence>
<dbReference type="SUPFAM" id="SSF53187">
    <property type="entry name" value="Zn-dependent exopeptidases"/>
    <property type="match status" value="1"/>
</dbReference>